<comment type="catalytic activity">
    <reaction evidence="16 17">
        <text>a quinol + 2 Fe(III)-[cytochrome c](out) = a quinone + 2 Fe(II)-[cytochrome c](out) + 2 H(+)(out)</text>
        <dbReference type="Rhea" id="RHEA:11484"/>
        <dbReference type="Rhea" id="RHEA-COMP:10350"/>
        <dbReference type="Rhea" id="RHEA-COMP:14399"/>
        <dbReference type="ChEBI" id="CHEBI:15378"/>
        <dbReference type="ChEBI" id="CHEBI:24646"/>
        <dbReference type="ChEBI" id="CHEBI:29033"/>
        <dbReference type="ChEBI" id="CHEBI:29034"/>
        <dbReference type="ChEBI" id="CHEBI:132124"/>
        <dbReference type="EC" id="7.1.1.8"/>
    </reaction>
</comment>
<evidence type="ECO:0000256" key="17">
    <source>
        <dbReference type="PIRNR" id="PIRNR000007"/>
    </source>
</evidence>
<keyword evidence="9 17" id="KW-0479">Metal-binding</keyword>
<evidence type="ECO:0000256" key="12">
    <source>
        <dbReference type="ARBA" id="ARBA00022982"/>
    </source>
</evidence>
<dbReference type="GO" id="GO:0005506">
    <property type="term" value="F:iron ion binding"/>
    <property type="evidence" value="ECO:0007669"/>
    <property type="project" value="UniProtKB-UniRule"/>
</dbReference>
<name>A0A4Q7WLX7_9ACTN</name>
<evidence type="ECO:0000256" key="19">
    <source>
        <dbReference type="PIRSR" id="PIRSR000007-51"/>
    </source>
</evidence>
<feature type="binding site" description="covalent" evidence="18">
    <location>
        <position position="170"/>
    </location>
    <ligand>
        <name>heme c</name>
        <dbReference type="ChEBI" id="CHEBI:61717"/>
        <label>2</label>
    </ligand>
</feature>
<protein>
    <recommendedName>
        <fullName evidence="3 17">Cytochrome bc1 complex cytochrome c subunit</fullName>
        <ecNumber evidence="2 17">7.1.1.8</ecNumber>
    </recommendedName>
</protein>
<evidence type="ECO:0000256" key="16">
    <source>
        <dbReference type="ARBA" id="ARBA00029351"/>
    </source>
</evidence>
<comment type="subcellular location">
    <subcellularLocation>
        <location evidence="1 17">Cell membrane</location>
        <topology evidence="1 17">Multi-pass membrane protein</topology>
    </subcellularLocation>
</comment>
<feature type="binding site" description="axial binding residue" evidence="19">
    <location>
        <position position="171"/>
    </location>
    <ligand>
        <name>heme c</name>
        <dbReference type="ChEBI" id="CHEBI:61717"/>
        <label>2</label>
    </ligand>
    <ligandPart>
        <name>Fe</name>
        <dbReference type="ChEBI" id="CHEBI:18248"/>
    </ligandPart>
</feature>
<accession>A0A4Q7WLX7</accession>
<dbReference type="PIRSF" id="PIRSF000007">
    <property type="entry name" value="Ubiq_cycred_cyc"/>
    <property type="match status" value="1"/>
</dbReference>
<dbReference type="GO" id="GO:0008121">
    <property type="term" value="F:quinol-cytochrome-c reductase activity"/>
    <property type="evidence" value="ECO:0007669"/>
    <property type="project" value="UniProtKB-UniRule"/>
</dbReference>
<comment type="caution">
    <text evidence="17">Lacks conserved residue(s) required for the propagation of feature annotation.</text>
</comment>
<keyword evidence="6 17" id="KW-0349">Heme</keyword>
<evidence type="ECO:0000313" key="21">
    <source>
        <dbReference type="EMBL" id="RZU11092.1"/>
    </source>
</evidence>
<dbReference type="PROSITE" id="PS51007">
    <property type="entry name" value="CYTC"/>
    <property type="match status" value="2"/>
</dbReference>
<dbReference type="InterPro" id="IPR009056">
    <property type="entry name" value="Cyt_c-like_dom"/>
</dbReference>
<evidence type="ECO:0000256" key="6">
    <source>
        <dbReference type="ARBA" id="ARBA00022617"/>
    </source>
</evidence>
<sequence length="280" mass="29258">MRLLPGSAGPVRRRKFAKTLVIGAALVTVGLAYTVLVPRSATGADGPQSDQIDAGRRLFAVGCSSCHGLHAEGGTTGAGRVAGPSLIGVGAAAVDFQVSTGRMPAAQTKAQIPQKPPVYTEEEIAQLAAYIASLAPGPAIPSADEYDVSKVTQEEIVRGGELFRTNCTACHNFAGRGGALPNGRYAPSLMGTTPRNMYQAMLTGPQQMPVFSDSVMLPEDKRAIIAYIVALQQADDPGGFGLGRLGPVSEGLWGWLIGIGLLVVVAVWIGAKVPRIRRRN</sequence>
<evidence type="ECO:0000256" key="1">
    <source>
        <dbReference type="ARBA" id="ARBA00004651"/>
    </source>
</evidence>
<keyword evidence="4 17" id="KW-0813">Transport</keyword>
<proteinExistence type="predicted"/>
<evidence type="ECO:0000256" key="13">
    <source>
        <dbReference type="ARBA" id="ARBA00022989"/>
    </source>
</evidence>
<evidence type="ECO:0000256" key="7">
    <source>
        <dbReference type="ARBA" id="ARBA00022660"/>
    </source>
</evidence>
<feature type="transmembrane region" description="Helical" evidence="17">
    <location>
        <begin position="252"/>
        <end position="271"/>
    </location>
</feature>
<evidence type="ECO:0000256" key="3">
    <source>
        <dbReference type="ARBA" id="ARBA00017819"/>
    </source>
</evidence>
<keyword evidence="10" id="KW-0677">Repeat</keyword>
<evidence type="ECO:0000256" key="11">
    <source>
        <dbReference type="ARBA" id="ARBA00022967"/>
    </source>
</evidence>
<dbReference type="EC" id="7.1.1.8" evidence="2 17"/>
<evidence type="ECO:0000256" key="5">
    <source>
        <dbReference type="ARBA" id="ARBA00022475"/>
    </source>
</evidence>
<comment type="PTM">
    <text evidence="18">Binds 2 heme c groups covalently per subunit.</text>
</comment>
<dbReference type="InterPro" id="IPR050597">
    <property type="entry name" value="Cytochrome_c_Oxidase_Subunit"/>
</dbReference>
<evidence type="ECO:0000256" key="14">
    <source>
        <dbReference type="ARBA" id="ARBA00023004"/>
    </source>
</evidence>
<feature type="domain" description="Cytochrome c" evidence="20">
    <location>
        <begin position="154"/>
        <end position="232"/>
    </location>
</feature>
<dbReference type="RefSeq" id="WP_130447581.1">
    <property type="nucleotide sequence ID" value="NZ_SHKR01000015.1"/>
</dbReference>
<evidence type="ECO:0000256" key="4">
    <source>
        <dbReference type="ARBA" id="ARBA00022448"/>
    </source>
</evidence>
<keyword evidence="22" id="KW-1185">Reference proteome</keyword>
<dbReference type="SUPFAM" id="SSF46626">
    <property type="entry name" value="Cytochrome c"/>
    <property type="match status" value="2"/>
</dbReference>
<evidence type="ECO:0000256" key="15">
    <source>
        <dbReference type="ARBA" id="ARBA00023136"/>
    </source>
</evidence>
<dbReference type="OrthoDB" id="9811281at2"/>
<keyword evidence="12 17" id="KW-0249">Electron transport</keyword>
<evidence type="ECO:0000256" key="2">
    <source>
        <dbReference type="ARBA" id="ARBA00012951"/>
    </source>
</evidence>
<evidence type="ECO:0000256" key="18">
    <source>
        <dbReference type="PIRSR" id="PIRSR000007-50"/>
    </source>
</evidence>
<dbReference type="PANTHER" id="PTHR33751">
    <property type="entry name" value="CBB3-TYPE CYTOCHROME C OXIDASE SUBUNIT FIXP"/>
    <property type="match status" value="1"/>
</dbReference>
<keyword evidence="7 17" id="KW-0679">Respiratory chain</keyword>
<keyword evidence="5 17" id="KW-1003">Cell membrane</keyword>
<feature type="binding site" description="covalent" evidence="18">
    <location>
        <position position="63"/>
    </location>
    <ligand>
        <name>heme c</name>
        <dbReference type="ChEBI" id="CHEBI:61717"/>
        <label>1</label>
    </ligand>
</feature>
<dbReference type="InterPro" id="IPR009152">
    <property type="entry name" value="bc1_cytC-su"/>
</dbReference>
<evidence type="ECO:0000256" key="10">
    <source>
        <dbReference type="ARBA" id="ARBA00022737"/>
    </source>
</evidence>
<organism evidence="21 22">
    <name type="scientific">Kribbella rubisoli</name>
    <dbReference type="NCBI Taxonomy" id="3075929"/>
    <lineage>
        <taxon>Bacteria</taxon>
        <taxon>Bacillati</taxon>
        <taxon>Actinomycetota</taxon>
        <taxon>Actinomycetes</taxon>
        <taxon>Propionibacteriales</taxon>
        <taxon>Kribbellaceae</taxon>
        <taxon>Kribbella</taxon>
    </lineage>
</organism>
<keyword evidence="8 17" id="KW-0812">Transmembrane</keyword>
<dbReference type="GO" id="GO:0005886">
    <property type="term" value="C:plasma membrane"/>
    <property type="evidence" value="ECO:0007669"/>
    <property type="project" value="UniProtKB-SubCell"/>
</dbReference>
<evidence type="ECO:0000256" key="9">
    <source>
        <dbReference type="ARBA" id="ARBA00022723"/>
    </source>
</evidence>
<dbReference type="InterPro" id="IPR036909">
    <property type="entry name" value="Cyt_c-like_dom_sf"/>
</dbReference>
<evidence type="ECO:0000256" key="8">
    <source>
        <dbReference type="ARBA" id="ARBA00022692"/>
    </source>
</evidence>
<reference evidence="21 22" key="1">
    <citation type="journal article" date="2015" name="Stand. Genomic Sci.">
        <title>Genomic Encyclopedia of Bacterial and Archaeal Type Strains, Phase III: the genomes of soil and plant-associated and newly described type strains.</title>
        <authorList>
            <person name="Whitman W.B."/>
            <person name="Woyke T."/>
            <person name="Klenk H.P."/>
            <person name="Zhou Y."/>
            <person name="Lilburn T.G."/>
            <person name="Beck B.J."/>
            <person name="De Vos P."/>
            <person name="Vandamme P."/>
            <person name="Eisen J.A."/>
            <person name="Garrity G."/>
            <person name="Hugenholtz P."/>
            <person name="Kyrpides N.C."/>
        </authorList>
    </citation>
    <scope>NUCLEOTIDE SEQUENCE [LARGE SCALE GENOMIC DNA]</scope>
    <source>
        <strain evidence="21 22">VKM Ac-2540</strain>
    </source>
</reference>
<gene>
    <name evidence="21" type="ORF">EV645_6250</name>
</gene>
<comment type="subunit">
    <text evidence="17">The cytochrome bc1 complex is composed of a cytochrome b (QcrB), the Rieske iron-sulfur protein (QcrA) and a diheme cytochrome c (QcrC) subunit.</text>
</comment>
<feature type="binding site" description="axial binding residue" evidence="19">
    <location>
        <position position="67"/>
    </location>
    <ligand>
        <name>heme c</name>
        <dbReference type="ChEBI" id="CHEBI:61717"/>
        <label>1</label>
    </ligand>
    <ligandPart>
        <name>Fe</name>
        <dbReference type="ChEBI" id="CHEBI:18248"/>
    </ligandPart>
</feature>
<dbReference type="PANTHER" id="PTHR33751:SF13">
    <property type="entry name" value="CYTOCHROME BC1 COMPLEX CYTOCHROME C SUBUNIT"/>
    <property type="match status" value="1"/>
</dbReference>
<comment type="caution">
    <text evidence="21">The sequence shown here is derived from an EMBL/GenBank/DDBJ whole genome shotgun (WGS) entry which is preliminary data.</text>
</comment>
<dbReference type="EMBL" id="SHKR01000015">
    <property type="protein sequence ID" value="RZU11092.1"/>
    <property type="molecule type" value="Genomic_DNA"/>
</dbReference>
<evidence type="ECO:0000259" key="20">
    <source>
        <dbReference type="PROSITE" id="PS51007"/>
    </source>
</evidence>
<dbReference type="AlphaFoldDB" id="A0A4Q7WLX7"/>
<dbReference type="Gene3D" id="1.10.760.10">
    <property type="entry name" value="Cytochrome c-like domain"/>
    <property type="match status" value="2"/>
</dbReference>
<feature type="binding site" description="covalent" evidence="18">
    <location>
        <position position="167"/>
    </location>
    <ligand>
        <name>heme c</name>
        <dbReference type="ChEBI" id="CHEBI:61717"/>
        <label>2</label>
    </ligand>
</feature>
<dbReference type="GO" id="GO:0020037">
    <property type="term" value="F:heme binding"/>
    <property type="evidence" value="ECO:0007669"/>
    <property type="project" value="UniProtKB-UniRule"/>
</dbReference>
<feature type="binding site" description="covalent" evidence="18">
    <location>
        <position position="66"/>
    </location>
    <ligand>
        <name>heme c</name>
        <dbReference type="ChEBI" id="CHEBI:61717"/>
        <label>1</label>
    </ligand>
</feature>
<dbReference type="Pfam" id="PF13442">
    <property type="entry name" value="Cytochrome_CBB3"/>
    <property type="match status" value="1"/>
</dbReference>
<keyword evidence="11 17" id="KW-1278">Translocase</keyword>
<dbReference type="Proteomes" id="UP000292027">
    <property type="component" value="Unassembled WGS sequence"/>
</dbReference>
<dbReference type="Pfam" id="PF00034">
    <property type="entry name" value="Cytochrom_C"/>
    <property type="match status" value="1"/>
</dbReference>
<evidence type="ECO:0000313" key="22">
    <source>
        <dbReference type="Proteomes" id="UP000292027"/>
    </source>
</evidence>
<feature type="domain" description="Cytochrome c" evidence="20">
    <location>
        <begin position="50"/>
        <end position="135"/>
    </location>
</feature>
<keyword evidence="13 17" id="KW-1133">Transmembrane helix</keyword>
<keyword evidence="14 17" id="KW-0408">Iron</keyword>
<keyword evidence="15 17" id="KW-0472">Membrane</keyword>